<organism evidence="1 2">
    <name type="scientific">Halarsenatibacter silvermanii</name>
    <dbReference type="NCBI Taxonomy" id="321763"/>
    <lineage>
        <taxon>Bacteria</taxon>
        <taxon>Bacillati</taxon>
        <taxon>Bacillota</taxon>
        <taxon>Clostridia</taxon>
        <taxon>Halanaerobiales</taxon>
        <taxon>Halarsenatibacteraceae</taxon>
        <taxon>Halarsenatibacter</taxon>
    </lineage>
</organism>
<protein>
    <submittedName>
        <fullName evidence="1">Flagellar capping protein FliD</fullName>
    </submittedName>
</protein>
<dbReference type="PANTHER" id="PTHR30288">
    <property type="entry name" value="FLAGELLAR CAP/ASSEMBLY PROTEIN FLID"/>
    <property type="match status" value="1"/>
</dbReference>
<gene>
    <name evidence="1" type="ORF">SAMN04488692_1031</name>
</gene>
<sequence length="453" mass="49845">MVNEISSSAGTNELLNQAFTEAQSLQNPVLDSARQQNILQRQQQISQMQTLTEMETAARGRTEPRLDAGEIIDFADDFRDTFSQLQEAADPLLDQSPIAQPVWEERTVEISNPDAVTGEAEAGASPQELELTVEELAQAQEMEGTPLPADDPEAIAEGEFEFVVEQGEIEETITIEVEEEDTPEEVLRTAAEEIEAASPEVEADVLITDEDEVFLEVRAEEAGEAGEFELRDVSGDFIEEELEMAAEQEAEEAEVAVEGLEEGDDFMLEGNIIQLQEGQVELELEETGTAEIEVAPDTEDIGEAIEDFAEAIGNVQEFIAEQPASPNLEGMGARLENVLAEREDDLAQLGIEIDPDGDVIIDENRFEEAIAEEPDIAEEFFDDAGFQPGLALEADTIADRALTEPITDFIEAEEAEIEEPEISPPEDFQIYNRSGQINSLLTMDQGELINFVM</sequence>
<dbReference type="GO" id="GO:0071973">
    <property type="term" value="P:bacterial-type flagellum-dependent cell motility"/>
    <property type="evidence" value="ECO:0007669"/>
    <property type="project" value="TreeGrafter"/>
</dbReference>
<keyword evidence="2" id="KW-1185">Reference proteome</keyword>
<dbReference type="PANTHER" id="PTHR30288:SF0">
    <property type="entry name" value="FLAGELLAR HOOK-ASSOCIATED PROTEIN 2"/>
    <property type="match status" value="1"/>
</dbReference>
<keyword evidence="1" id="KW-0969">Cilium</keyword>
<evidence type="ECO:0000313" key="2">
    <source>
        <dbReference type="Proteomes" id="UP000199476"/>
    </source>
</evidence>
<dbReference type="AlphaFoldDB" id="A0A1G9IMB2"/>
<dbReference type="GO" id="GO:0009421">
    <property type="term" value="C:bacterial-type flagellum filament cap"/>
    <property type="evidence" value="ECO:0007669"/>
    <property type="project" value="InterPro"/>
</dbReference>
<name>A0A1G9IMB2_9FIRM</name>
<proteinExistence type="predicted"/>
<dbReference type="OrthoDB" id="7055905at2"/>
<accession>A0A1G9IMB2</accession>
<dbReference type="InterPro" id="IPR040026">
    <property type="entry name" value="FliD"/>
</dbReference>
<dbReference type="Proteomes" id="UP000199476">
    <property type="component" value="Unassembled WGS sequence"/>
</dbReference>
<dbReference type="STRING" id="321763.SAMN04488692_1031"/>
<keyword evidence="1" id="KW-0966">Cell projection</keyword>
<dbReference type="RefSeq" id="WP_089758106.1">
    <property type="nucleotide sequence ID" value="NZ_FNGO01000003.1"/>
</dbReference>
<reference evidence="1 2" key="1">
    <citation type="submission" date="2016-10" db="EMBL/GenBank/DDBJ databases">
        <authorList>
            <person name="de Groot N.N."/>
        </authorList>
    </citation>
    <scope>NUCLEOTIDE SEQUENCE [LARGE SCALE GENOMIC DNA]</scope>
    <source>
        <strain evidence="1 2">SLAS-1</strain>
    </source>
</reference>
<dbReference type="EMBL" id="FNGO01000003">
    <property type="protein sequence ID" value="SDL26014.1"/>
    <property type="molecule type" value="Genomic_DNA"/>
</dbReference>
<evidence type="ECO:0000313" key="1">
    <source>
        <dbReference type="EMBL" id="SDL26014.1"/>
    </source>
</evidence>
<keyword evidence="1" id="KW-0282">Flagellum</keyword>
<dbReference type="GO" id="GO:0007155">
    <property type="term" value="P:cell adhesion"/>
    <property type="evidence" value="ECO:0007669"/>
    <property type="project" value="InterPro"/>
</dbReference>